<evidence type="ECO:0000256" key="1">
    <source>
        <dbReference type="SAM" id="MobiDB-lite"/>
    </source>
</evidence>
<dbReference type="InterPro" id="IPR004875">
    <property type="entry name" value="DDE_SF_endonuclease_dom"/>
</dbReference>
<feature type="compositionally biased region" description="Basic residues" evidence="1">
    <location>
        <begin position="391"/>
        <end position="401"/>
    </location>
</feature>
<feature type="region of interest" description="Disordered" evidence="1">
    <location>
        <begin position="391"/>
        <end position="419"/>
    </location>
</feature>
<proteinExistence type="predicted"/>
<dbReference type="GO" id="GO:0003677">
    <property type="term" value="F:DNA binding"/>
    <property type="evidence" value="ECO:0007669"/>
    <property type="project" value="TreeGrafter"/>
</dbReference>
<name>A0A8H4RAY8_9HELO</name>
<feature type="domain" description="DDE-1" evidence="2">
    <location>
        <begin position="74"/>
        <end position="241"/>
    </location>
</feature>
<dbReference type="AlphaFoldDB" id="A0A8H4RAY8"/>
<protein>
    <recommendedName>
        <fullName evidence="2">DDE-1 domain-containing protein</fullName>
    </recommendedName>
</protein>
<dbReference type="InterPro" id="IPR050863">
    <property type="entry name" value="CenT-Element_Derived"/>
</dbReference>
<sequence length="473" mass="53429">MKAIDWKRHEHNIYDKIIRWFEIIKEVLEDPTVLPENTYNMDETGVMLSMLNSIKVLVRREDPRDYRGTIVKRKSITAIECISADGRVLSPMIIWPATTLRDNWHTFETPGWHYTCSETGYTNSKISLEWLKLVFDPQTKEQAKGKPRALISDGFGSHETLEIQEFCFDNNILLCRIPSYSSHKLQPCDLTVFPSLKDAYREEADQLYQGGERTINNEHFVYMYAPAREKAFTKRNITSGWAASGLVPFNPDRVLRVTPKPPPLSQETDSRINGIQVDSSQNEILQTPVTPVSAEAFVSLYNQIEQNIHTEPGTSRLQKWVQKLANAGQSTFAECALLQDQNQLLRKLNNQAKVRRSTKSTILARGEGKVMSFEDIIAARVARVEKDVIKGKGKRGRKRKSVALEAGEPDAEAEPGPEVARTAKEVIKGQGKRGRKRKIAVCEADEPVPAPEPEAAQIINVPGPWRAPVARMI</sequence>
<dbReference type="PANTHER" id="PTHR19303:SF74">
    <property type="entry name" value="POGO TRANSPOSABLE ELEMENT WITH KRAB DOMAIN"/>
    <property type="match status" value="1"/>
</dbReference>
<organism evidence="3 4">
    <name type="scientific">Cudoniella acicularis</name>
    <dbReference type="NCBI Taxonomy" id="354080"/>
    <lineage>
        <taxon>Eukaryota</taxon>
        <taxon>Fungi</taxon>
        <taxon>Dikarya</taxon>
        <taxon>Ascomycota</taxon>
        <taxon>Pezizomycotina</taxon>
        <taxon>Leotiomycetes</taxon>
        <taxon>Helotiales</taxon>
        <taxon>Tricladiaceae</taxon>
        <taxon>Cudoniella</taxon>
    </lineage>
</organism>
<evidence type="ECO:0000313" key="4">
    <source>
        <dbReference type="Proteomes" id="UP000566819"/>
    </source>
</evidence>
<reference evidence="3 4" key="1">
    <citation type="submission" date="2020-03" db="EMBL/GenBank/DDBJ databases">
        <title>Draft Genome Sequence of Cudoniella acicularis.</title>
        <authorList>
            <person name="Buettner E."/>
            <person name="Kellner H."/>
        </authorList>
    </citation>
    <scope>NUCLEOTIDE SEQUENCE [LARGE SCALE GENOMIC DNA]</scope>
    <source>
        <strain evidence="3 4">DSM 108380</strain>
    </source>
</reference>
<gene>
    <name evidence="3" type="ORF">G7Y89_g12568</name>
</gene>
<dbReference type="PANTHER" id="PTHR19303">
    <property type="entry name" value="TRANSPOSON"/>
    <property type="match status" value="1"/>
</dbReference>
<dbReference type="EMBL" id="JAAMPI010001338">
    <property type="protein sequence ID" value="KAF4625593.1"/>
    <property type="molecule type" value="Genomic_DNA"/>
</dbReference>
<comment type="caution">
    <text evidence="3">The sequence shown here is derived from an EMBL/GenBank/DDBJ whole genome shotgun (WGS) entry which is preliminary data.</text>
</comment>
<keyword evidence="4" id="KW-1185">Reference proteome</keyword>
<dbReference type="Gene3D" id="3.30.420.10">
    <property type="entry name" value="Ribonuclease H-like superfamily/Ribonuclease H"/>
    <property type="match status" value="1"/>
</dbReference>
<dbReference type="GO" id="GO:0005634">
    <property type="term" value="C:nucleus"/>
    <property type="evidence" value="ECO:0007669"/>
    <property type="project" value="TreeGrafter"/>
</dbReference>
<dbReference type="OrthoDB" id="5420958at2759"/>
<dbReference type="Proteomes" id="UP000566819">
    <property type="component" value="Unassembled WGS sequence"/>
</dbReference>
<evidence type="ECO:0000313" key="3">
    <source>
        <dbReference type="EMBL" id="KAF4625593.1"/>
    </source>
</evidence>
<accession>A0A8H4RAY8</accession>
<dbReference type="Pfam" id="PF03184">
    <property type="entry name" value="DDE_1"/>
    <property type="match status" value="1"/>
</dbReference>
<evidence type="ECO:0000259" key="2">
    <source>
        <dbReference type="Pfam" id="PF03184"/>
    </source>
</evidence>
<dbReference type="InterPro" id="IPR036397">
    <property type="entry name" value="RNaseH_sf"/>
</dbReference>